<dbReference type="RefSeq" id="XP_016230904.1">
    <property type="nucleotide sequence ID" value="XM_016385960.1"/>
</dbReference>
<sequence>MLPSILVKGKLANSSPSGPSRSLKKRGGSPTHEPVTEEVEASCSSLAPKSTTVEPQSMIATAHAEEVLAPTDLDADTWMDDSTYPTATQNPFLSNKSDLSTSSWENFTAPSTLHEDEVGSSFDLPVLDWIGSGDTDAWAPLSPVRETSYSPAKTDSTKQPTVKECQEKPTTQPSFASEGFVIYSYYPFLEMENLSLLRPEETQFLELNHSLHVPIPAVLDEFIQQYFLYVHPNVPMLDEGDFWDAYGQRSPRKNNRIPLLVFQAMIFSASSFVSRETLQQLNLWSTREARSRFYQAAKTLYQHNDGREASIMARACLLLSYDTSPVRLRSNSYWMTLAVHFAREAQADNYQHRVNSPERRRTLKRLWWSCILRDRIVSLGVRRPLVLTSDDFDFTLPPLTFDDFENDMGRSKVVDSKTQRALIGVIVRRCKLSVALTDLLMLAYPRKEPFVFESEAEVRSCLARIKTAKVLLEHWYSEAEQDLQHPEHAEESYSVLLLHVDATLIYYQSARMALFNLRLLAIASSRDGAWKKDIIDCKTNLETAAKGITEVLDGLLQRNLLQYLPISIVAYAAFPLVLHTLNKKLNSSGSWNETEKRDLHVYTKSMEVFSSMYDGTDVVLDSVPTIVGNIKFEDDGKSSGKNSDPAKSNEVKPSGDQYHDPAHRRSAHPRADALSQCGWGDVLLLRPSCYLRLAMTMDIFLCTGLVPKDVQLPSRLRSSQQGTRLPMYQISLQMNQIGEATAVGQINQGEPHSQDDEEHEQMYVNPVLTLSW</sequence>
<keyword evidence="1" id="KW-0539">Nucleus</keyword>
<feature type="domain" description="Xylanolytic transcriptional activator regulatory" evidence="3">
    <location>
        <begin position="331"/>
        <end position="404"/>
    </location>
</feature>
<gene>
    <name evidence="4" type="ORF">PV08_11652</name>
</gene>
<dbReference type="Pfam" id="PF04082">
    <property type="entry name" value="Fungal_trans"/>
    <property type="match status" value="1"/>
</dbReference>
<proteinExistence type="predicted"/>
<dbReference type="PANTHER" id="PTHR47425:SF2">
    <property type="entry name" value="FARB-RELATED"/>
    <property type="match status" value="1"/>
</dbReference>
<protein>
    <recommendedName>
        <fullName evidence="3">Xylanolytic transcriptional activator regulatory domain-containing protein</fullName>
    </recommendedName>
</protein>
<feature type="compositionally biased region" description="Polar residues" evidence="2">
    <location>
        <begin position="42"/>
        <end position="54"/>
    </location>
</feature>
<dbReference type="InterPro" id="IPR052761">
    <property type="entry name" value="Fungal_Detox/Toxin_TFs"/>
</dbReference>
<dbReference type="CDD" id="cd12148">
    <property type="entry name" value="fungal_TF_MHR"/>
    <property type="match status" value="1"/>
</dbReference>
<organism evidence="4 5">
    <name type="scientific">Exophiala spinifera</name>
    <dbReference type="NCBI Taxonomy" id="91928"/>
    <lineage>
        <taxon>Eukaryota</taxon>
        <taxon>Fungi</taxon>
        <taxon>Dikarya</taxon>
        <taxon>Ascomycota</taxon>
        <taxon>Pezizomycotina</taxon>
        <taxon>Eurotiomycetes</taxon>
        <taxon>Chaetothyriomycetidae</taxon>
        <taxon>Chaetothyriales</taxon>
        <taxon>Herpotrichiellaceae</taxon>
        <taxon>Exophiala</taxon>
    </lineage>
</organism>
<dbReference type="AlphaFoldDB" id="A0A0D2AVD4"/>
<dbReference type="SMART" id="SM00906">
    <property type="entry name" value="Fungal_trans"/>
    <property type="match status" value="1"/>
</dbReference>
<dbReference type="VEuPathDB" id="FungiDB:PV08_11652"/>
<dbReference type="OrthoDB" id="4161332at2759"/>
<name>A0A0D2AVD4_9EURO</name>
<dbReference type="STRING" id="91928.A0A0D2AVD4"/>
<evidence type="ECO:0000313" key="5">
    <source>
        <dbReference type="Proteomes" id="UP000053328"/>
    </source>
</evidence>
<accession>A0A0D2AVD4</accession>
<dbReference type="GO" id="GO:0006351">
    <property type="term" value="P:DNA-templated transcription"/>
    <property type="evidence" value="ECO:0007669"/>
    <property type="project" value="InterPro"/>
</dbReference>
<feature type="compositionally biased region" description="Polar residues" evidence="2">
    <location>
        <begin position="146"/>
        <end position="160"/>
    </location>
</feature>
<evidence type="ECO:0000256" key="2">
    <source>
        <dbReference type="SAM" id="MobiDB-lite"/>
    </source>
</evidence>
<dbReference type="HOGENOM" id="CLU_006329_9_4_1"/>
<evidence type="ECO:0000313" key="4">
    <source>
        <dbReference type="EMBL" id="KIW10688.1"/>
    </source>
</evidence>
<dbReference type="Proteomes" id="UP000053328">
    <property type="component" value="Unassembled WGS sequence"/>
</dbReference>
<dbReference type="GO" id="GO:0008270">
    <property type="term" value="F:zinc ion binding"/>
    <property type="evidence" value="ECO:0007669"/>
    <property type="project" value="InterPro"/>
</dbReference>
<reference evidence="4 5" key="1">
    <citation type="submission" date="2015-01" db="EMBL/GenBank/DDBJ databases">
        <title>The Genome Sequence of Exophiala spinifera CBS89968.</title>
        <authorList>
            <consortium name="The Broad Institute Genomics Platform"/>
            <person name="Cuomo C."/>
            <person name="de Hoog S."/>
            <person name="Gorbushina A."/>
            <person name="Stielow B."/>
            <person name="Teixiera M."/>
            <person name="Abouelleil A."/>
            <person name="Chapman S.B."/>
            <person name="Priest M."/>
            <person name="Young S.K."/>
            <person name="Wortman J."/>
            <person name="Nusbaum C."/>
            <person name="Birren B."/>
        </authorList>
    </citation>
    <scope>NUCLEOTIDE SEQUENCE [LARGE SCALE GENOMIC DNA]</scope>
    <source>
        <strain evidence="4 5">CBS 89968</strain>
    </source>
</reference>
<evidence type="ECO:0000259" key="3">
    <source>
        <dbReference type="SMART" id="SM00906"/>
    </source>
</evidence>
<dbReference type="GeneID" id="27338735"/>
<dbReference type="InterPro" id="IPR007219">
    <property type="entry name" value="XnlR_reg_dom"/>
</dbReference>
<dbReference type="EMBL" id="KN847500">
    <property type="protein sequence ID" value="KIW10688.1"/>
    <property type="molecule type" value="Genomic_DNA"/>
</dbReference>
<evidence type="ECO:0000256" key="1">
    <source>
        <dbReference type="ARBA" id="ARBA00023242"/>
    </source>
</evidence>
<dbReference type="PANTHER" id="PTHR47425">
    <property type="entry name" value="FARB-RELATED"/>
    <property type="match status" value="1"/>
</dbReference>
<feature type="region of interest" description="Disordered" evidence="2">
    <location>
        <begin position="146"/>
        <end position="171"/>
    </location>
</feature>
<keyword evidence="5" id="KW-1185">Reference proteome</keyword>
<feature type="region of interest" description="Disordered" evidence="2">
    <location>
        <begin position="634"/>
        <end position="669"/>
    </location>
</feature>
<feature type="region of interest" description="Disordered" evidence="2">
    <location>
        <begin position="1"/>
        <end position="54"/>
    </location>
</feature>
<dbReference type="GO" id="GO:0003677">
    <property type="term" value="F:DNA binding"/>
    <property type="evidence" value="ECO:0007669"/>
    <property type="project" value="InterPro"/>
</dbReference>